<evidence type="ECO:0000313" key="3">
    <source>
        <dbReference type="Proteomes" id="UP000035929"/>
    </source>
</evidence>
<name>A0A0J6S0V2_9HYPH</name>
<accession>A0A0J6S0V2</accession>
<reference evidence="2 3" key="1">
    <citation type="submission" date="2015-03" db="EMBL/GenBank/DDBJ databases">
        <title>Genome sequencing of Methylobacterium aquaticum DSM16371 type strain.</title>
        <authorList>
            <person name="Chaudhry V."/>
            <person name="Patil P.B."/>
        </authorList>
    </citation>
    <scope>NUCLEOTIDE SEQUENCE [LARGE SCALE GENOMIC DNA]</scope>
    <source>
        <strain evidence="2 3">DSM 16371</strain>
    </source>
</reference>
<organism evidence="2 3">
    <name type="scientific">Methylobacterium aquaticum</name>
    <dbReference type="NCBI Taxonomy" id="270351"/>
    <lineage>
        <taxon>Bacteria</taxon>
        <taxon>Pseudomonadati</taxon>
        <taxon>Pseudomonadota</taxon>
        <taxon>Alphaproteobacteria</taxon>
        <taxon>Hyphomicrobiales</taxon>
        <taxon>Methylobacteriaceae</taxon>
        <taxon>Methylobacterium</taxon>
    </lineage>
</organism>
<dbReference type="OrthoDB" id="8005413at2"/>
<proteinExistence type="predicted"/>
<sequence>MPTLRSLLALAVLAAGAAPALSAEDIVARWQRADAACALPASPLSDQACEDRNRYADALRRQGWCESRATTAYDHWGWQRCAPAATARAMPRRRVRPHA</sequence>
<dbReference type="RefSeq" id="WP_048467752.1">
    <property type="nucleotide sequence ID" value="NZ_LABX01000339.1"/>
</dbReference>
<evidence type="ECO:0008006" key="4">
    <source>
        <dbReference type="Google" id="ProtNLM"/>
    </source>
</evidence>
<dbReference type="AlphaFoldDB" id="A0A0J6S0V2"/>
<dbReference type="Proteomes" id="UP000035929">
    <property type="component" value="Unassembled WGS sequence"/>
</dbReference>
<evidence type="ECO:0000313" key="2">
    <source>
        <dbReference type="EMBL" id="KMO27168.1"/>
    </source>
</evidence>
<feature type="signal peptide" evidence="1">
    <location>
        <begin position="1"/>
        <end position="22"/>
    </location>
</feature>
<dbReference type="PATRIC" id="fig|270351.6.peg.5018"/>
<protein>
    <recommendedName>
        <fullName evidence="4">YARHG domain-containing protein</fullName>
    </recommendedName>
</protein>
<keyword evidence="1" id="KW-0732">Signal</keyword>
<gene>
    <name evidence="2" type="ORF">VP06_31525</name>
</gene>
<evidence type="ECO:0000256" key="1">
    <source>
        <dbReference type="SAM" id="SignalP"/>
    </source>
</evidence>
<comment type="caution">
    <text evidence="2">The sequence shown here is derived from an EMBL/GenBank/DDBJ whole genome shotgun (WGS) entry which is preliminary data.</text>
</comment>
<feature type="chain" id="PRO_5005280839" description="YARHG domain-containing protein" evidence="1">
    <location>
        <begin position="23"/>
        <end position="99"/>
    </location>
</feature>
<dbReference type="EMBL" id="LABX01000339">
    <property type="protein sequence ID" value="KMO27168.1"/>
    <property type="molecule type" value="Genomic_DNA"/>
</dbReference>